<evidence type="ECO:0000313" key="1">
    <source>
        <dbReference type="EMBL" id="EBS2695465.1"/>
    </source>
</evidence>
<comment type="caution">
    <text evidence="1">The sequence shown here is derived from an EMBL/GenBank/DDBJ whole genome shotgun (WGS) entry which is preliminary data.</text>
</comment>
<name>A0A5U9KW45_SALNE</name>
<accession>A0A5U9KW45</accession>
<dbReference type="EMBL" id="AAGUYM010000036">
    <property type="protein sequence ID" value="EBS2695465.1"/>
    <property type="molecule type" value="Genomic_DNA"/>
</dbReference>
<reference evidence="1" key="1">
    <citation type="submission" date="2018-07" db="EMBL/GenBank/DDBJ databases">
        <authorList>
            <person name="Ashton P.M."/>
            <person name="Dallman T."/>
            <person name="Nair S."/>
            <person name="De Pinna E."/>
            <person name="Peters T."/>
            <person name="Grant K."/>
        </authorList>
    </citation>
    <scope>NUCLEOTIDE SEQUENCE [LARGE SCALE GENOMIC DNA]</scope>
    <source>
        <strain evidence="1">436933</strain>
    </source>
</reference>
<protein>
    <submittedName>
        <fullName evidence="1">Uncharacterized protein</fullName>
    </submittedName>
</protein>
<dbReference type="Proteomes" id="UP000839726">
    <property type="component" value="Unassembled WGS sequence"/>
</dbReference>
<dbReference type="AlphaFoldDB" id="A0A5U9KW45"/>
<organism evidence="1">
    <name type="scientific">Salmonella newport</name>
    <dbReference type="NCBI Taxonomy" id="108619"/>
    <lineage>
        <taxon>Bacteria</taxon>
        <taxon>Pseudomonadati</taxon>
        <taxon>Pseudomonadota</taxon>
        <taxon>Gammaproteobacteria</taxon>
        <taxon>Enterobacterales</taxon>
        <taxon>Enterobacteriaceae</taxon>
        <taxon>Salmonella</taxon>
    </lineage>
</organism>
<gene>
    <name evidence="1" type="ORF">DRY71_22535</name>
</gene>
<sequence length="139" mass="16110">MNIAEKYSYALCDLISEAYIHYAISIHLRPIYRHIDGDIGLQRRFLTNLIECHLGERFSPEKRYRMYQRLLAPARDCSDQLFCMGRTPELTARGIRFMNLAVKALADGMINEAELKRLESLISAYSTEGYGDDESRVFH</sequence>
<proteinExistence type="predicted"/>